<keyword evidence="7" id="KW-1185">Reference proteome</keyword>
<dbReference type="Proteomes" id="UP000305887">
    <property type="component" value="Unassembled WGS sequence"/>
</dbReference>
<organism evidence="6 7">
    <name type="scientific">Rubellimicrobium rubrum</name>
    <dbReference type="NCBI Taxonomy" id="2585369"/>
    <lineage>
        <taxon>Bacteria</taxon>
        <taxon>Pseudomonadati</taxon>
        <taxon>Pseudomonadota</taxon>
        <taxon>Alphaproteobacteria</taxon>
        <taxon>Rhodobacterales</taxon>
        <taxon>Roseobacteraceae</taxon>
        <taxon>Rubellimicrobium</taxon>
    </lineage>
</organism>
<dbReference type="InterPro" id="IPR004113">
    <property type="entry name" value="FAD-bd_oxidored_4_C"/>
</dbReference>
<dbReference type="InterPro" id="IPR051264">
    <property type="entry name" value="FAD-oxidored/transferase_4"/>
</dbReference>
<dbReference type="FunFam" id="1.10.45.10:FF:000001">
    <property type="entry name" value="D-lactate dehydrogenase mitochondrial"/>
    <property type="match status" value="1"/>
</dbReference>
<dbReference type="GO" id="GO:0022904">
    <property type="term" value="P:respiratory electron transport chain"/>
    <property type="evidence" value="ECO:0007669"/>
    <property type="project" value="TreeGrafter"/>
</dbReference>
<dbReference type="GO" id="GO:0071949">
    <property type="term" value="F:FAD binding"/>
    <property type="evidence" value="ECO:0007669"/>
    <property type="project" value="InterPro"/>
</dbReference>
<evidence type="ECO:0000256" key="1">
    <source>
        <dbReference type="ARBA" id="ARBA00001974"/>
    </source>
</evidence>
<dbReference type="GO" id="GO:0003824">
    <property type="term" value="F:catalytic activity"/>
    <property type="evidence" value="ECO:0007669"/>
    <property type="project" value="InterPro"/>
</dbReference>
<evidence type="ECO:0000256" key="4">
    <source>
        <dbReference type="ARBA" id="ARBA00022827"/>
    </source>
</evidence>
<dbReference type="InterPro" id="IPR006094">
    <property type="entry name" value="Oxid_FAD_bind_N"/>
</dbReference>
<dbReference type="PANTHER" id="PTHR43716:SF2">
    <property type="entry name" value="BLL6224 PROTEIN"/>
    <property type="match status" value="1"/>
</dbReference>
<dbReference type="InterPro" id="IPR036318">
    <property type="entry name" value="FAD-bd_PCMH-like_sf"/>
</dbReference>
<dbReference type="InterPro" id="IPR016166">
    <property type="entry name" value="FAD-bd_PCMH"/>
</dbReference>
<dbReference type="Pfam" id="PF02913">
    <property type="entry name" value="FAD-oxidase_C"/>
    <property type="match status" value="1"/>
</dbReference>
<dbReference type="Gene3D" id="3.30.43.10">
    <property type="entry name" value="Uridine Diphospho-n-acetylenolpyruvylglucosamine Reductase, domain 2"/>
    <property type="match status" value="1"/>
</dbReference>
<evidence type="ECO:0000313" key="7">
    <source>
        <dbReference type="Proteomes" id="UP000305887"/>
    </source>
</evidence>
<dbReference type="Gene3D" id="1.10.45.10">
    <property type="entry name" value="Vanillyl-alcohol Oxidase, Chain A, domain 4"/>
    <property type="match status" value="1"/>
</dbReference>
<comment type="cofactor">
    <cofactor evidence="1">
        <name>FAD</name>
        <dbReference type="ChEBI" id="CHEBI:57692"/>
    </cofactor>
</comment>
<dbReference type="SUPFAM" id="SSF55103">
    <property type="entry name" value="FAD-linked oxidases, C-terminal domain"/>
    <property type="match status" value="1"/>
</dbReference>
<name>A0A5C4MZI9_9RHOB</name>
<dbReference type="AlphaFoldDB" id="A0A5C4MZI9"/>
<sequence>MDIIARLVAAVGPANLLRGEEAVAPWARDWTGRYVGAPLAVVRPGSTAEVSQVMAAAHAAGVAVVPASGRTGLTGATHAPDRIVLSLDRMNRIRAVKAGPRLLIAEAGVILDRLHEAAEAHDLIFPLTFGAKGSAMIGGALSTNAGGSNVLRYGSAREQCLGIEVVLADGRVLDLMSELHKDNSGYALRHLFIGAEGTLGVITAAVLKLLPRPRAYATAMVAVPSITAGLDLLARLREATGGAVEAFEYMPRSYIEAHLAHIPGAREPFDAPHDHTIMVEVGAVAPRDAEPGPDGTIPVVEQVEEVLADLMDRGQVLDAVVARSEAQRREMWARRESAAEITFTQPFFVDTDIAVPLDRLEEFLATIRHRLAGIDPEAKDFVVSHLGDGNIHYTAYPTRGNSDHLAAIRALVDDTAVSLGGSFSAEHGIGQSKLSAMRTHKDPVAVEVMRSLKAALDPKGLLNPGKTVPGP</sequence>
<gene>
    <name evidence="6" type="ORF">FHG66_11415</name>
</gene>
<evidence type="ECO:0000256" key="2">
    <source>
        <dbReference type="ARBA" id="ARBA00008000"/>
    </source>
</evidence>
<dbReference type="EMBL" id="VDFU01000012">
    <property type="protein sequence ID" value="TNC49332.1"/>
    <property type="molecule type" value="Genomic_DNA"/>
</dbReference>
<dbReference type="Pfam" id="PF01565">
    <property type="entry name" value="FAD_binding_4"/>
    <property type="match status" value="1"/>
</dbReference>
<dbReference type="InterPro" id="IPR016169">
    <property type="entry name" value="FAD-bd_PCMH_sub2"/>
</dbReference>
<feature type="domain" description="FAD-binding PCMH-type" evidence="5">
    <location>
        <begin position="34"/>
        <end position="212"/>
    </location>
</feature>
<dbReference type="InterPro" id="IPR016167">
    <property type="entry name" value="FAD-bd_PCMH_sub1"/>
</dbReference>
<keyword evidence="3" id="KW-0285">Flavoprotein</keyword>
<evidence type="ECO:0000313" key="6">
    <source>
        <dbReference type="EMBL" id="TNC49332.1"/>
    </source>
</evidence>
<dbReference type="InterPro" id="IPR016171">
    <property type="entry name" value="Vanillyl_alc_oxidase_C-sub2"/>
</dbReference>
<comment type="similarity">
    <text evidence="2">Belongs to the FAD-binding oxidoreductase/transferase type 4 family.</text>
</comment>
<evidence type="ECO:0000256" key="3">
    <source>
        <dbReference type="ARBA" id="ARBA00022630"/>
    </source>
</evidence>
<evidence type="ECO:0000259" key="5">
    <source>
        <dbReference type="PROSITE" id="PS51387"/>
    </source>
</evidence>
<dbReference type="InterPro" id="IPR016164">
    <property type="entry name" value="FAD-linked_Oxase-like_C"/>
</dbReference>
<dbReference type="Gene3D" id="3.30.465.10">
    <property type="match status" value="1"/>
</dbReference>
<dbReference type="OrthoDB" id="9811557at2"/>
<dbReference type="Gene3D" id="3.30.70.2740">
    <property type="match status" value="1"/>
</dbReference>
<dbReference type="PROSITE" id="PS51387">
    <property type="entry name" value="FAD_PCMH"/>
    <property type="match status" value="1"/>
</dbReference>
<accession>A0A5C4MZI9</accession>
<comment type="caution">
    <text evidence="6">The sequence shown here is derived from an EMBL/GenBank/DDBJ whole genome shotgun (WGS) entry which is preliminary data.</text>
</comment>
<reference evidence="6 7" key="1">
    <citation type="submission" date="2019-06" db="EMBL/GenBank/DDBJ databases">
        <title>YIM 131921 draft genome.</title>
        <authorList>
            <person name="Jiang L."/>
        </authorList>
    </citation>
    <scope>NUCLEOTIDE SEQUENCE [LARGE SCALE GENOMIC DNA]</scope>
    <source>
        <strain evidence="6 7">YIM 131921</strain>
    </source>
</reference>
<dbReference type="RefSeq" id="WP_139076879.1">
    <property type="nucleotide sequence ID" value="NZ_VDFU01000012.1"/>
</dbReference>
<dbReference type="PANTHER" id="PTHR43716">
    <property type="entry name" value="D-2-HYDROXYGLUTARATE DEHYDROGENASE, MITOCHONDRIAL"/>
    <property type="match status" value="1"/>
</dbReference>
<dbReference type="Gene3D" id="3.30.70.2190">
    <property type="match status" value="1"/>
</dbReference>
<proteinExistence type="inferred from homology"/>
<dbReference type="SUPFAM" id="SSF56176">
    <property type="entry name" value="FAD-binding/transporter-associated domain-like"/>
    <property type="match status" value="1"/>
</dbReference>
<protein>
    <submittedName>
        <fullName evidence="6">FAD-binding oxidoreductase</fullName>
    </submittedName>
</protein>
<keyword evidence="4" id="KW-0274">FAD</keyword>